<evidence type="ECO:0000313" key="2">
    <source>
        <dbReference type="EMBL" id="ARX88755.1"/>
    </source>
</evidence>
<dbReference type="EMBL" id="CP021748">
    <property type="protein sequence ID" value="ARX88755.1"/>
    <property type="molecule type" value="Genomic_DNA"/>
</dbReference>
<protein>
    <submittedName>
        <fullName evidence="2">Uncharacterized protein</fullName>
    </submittedName>
</protein>
<dbReference type="RefSeq" id="WP_162501227.1">
    <property type="nucleotide sequence ID" value="NZ_CP021748.1"/>
</dbReference>
<reference evidence="2 3" key="1">
    <citation type="submission" date="2017-05" db="EMBL/GenBank/DDBJ databases">
        <title>Streptomyces alboflavus Genome sequencing and assembly.</title>
        <authorList>
            <person name="Wang Y."/>
            <person name="Du B."/>
            <person name="Ding Y."/>
            <person name="Liu H."/>
            <person name="Hou Q."/>
            <person name="Liu K."/>
            <person name="Wang C."/>
            <person name="Yao L."/>
        </authorList>
    </citation>
    <scope>NUCLEOTIDE SEQUENCE [LARGE SCALE GENOMIC DNA]</scope>
    <source>
        <strain evidence="2 3">MDJK44</strain>
    </source>
</reference>
<sequence length="55" mass="5774">MTARSSKARVSPSTRTTVAGVGPVPSAPRAAMSAGWEVAARYEVSARWEGPVTDR</sequence>
<gene>
    <name evidence="2" type="ORF">SMD44_08242</name>
</gene>
<name>A0A1Z1WQP0_9ACTN</name>
<evidence type="ECO:0000313" key="3">
    <source>
        <dbReference type="Proteomes" id="UP000195880"/>
    </source>
</evidence>
<evidence type="ECO:0000256" key="1">
    <source>
        <dbReference type="SAM" id="MobiDB-lite"/>
    </source>
</evidence>
<keyword evidence="3" id="KW-1185">Reference proteome</keyword>
<proteinExistence type="predicted"/>
<dbReference type="AlphaFoldDB" id="A0A1Z1WQP0"/>
<organism evidence="2 3">
    <name type="scientific">Streptomyces alboflavus</name>
    <dbReference type="NCBI Taxonomy" id="67267"/>
    <lineage>
        <taxon>Bacteria</taxon>
        <taxon>Bacillati</taxon>
        <taxon>Actinomycetota</taxon>
        <taxon>Actinomycetes</taxon>
        <taxon>Kitasatosporales</taxon>
        <taxon>Streptomycetaceae</taxon>
        <taxon>Streptomyces</taxon>
    </lineage>
</organism>
<feature type="region of interest" description="Disordered" evidence="1">
    <location>
        <begin position="1"/>
        <end position="30"/>
    </location>
</feature>
<dbReference type="Proteomes" id="UP000195880">
    <property type="component" value="Chromosome"/>
</dbReference>
<dbReference type="KEGG" id="salf:SMD44_08242"/>
<accession>A0A1Z1WQP0</accession>